<dbReference type="AlphaFoldDB" id="A0A560BNR5"/>
<organism evidence="1 2">
    <name type="scientific">Azospirillum brasilense</name>
    <dbReference type="NCBI Taxonomy" id="192"/>
    <lineage>
        <taxon>Bacteria</taxon>
        <taxon>Pseudomonadati</taxon>
        <taxon>Pseudomonadota</taxon>
        <taxon>Alphaproteobacteria</taxon>
        <taxon>Rhodospirillales</taxon>
        <taxon>Azospirillaceae</taxon>
        <taxon>Azospirillum</taxon>
    </lineage>
</organism>
<dbReference type="RefSeq" id="WP_145671828.1">
    <property type="nucleotide sequence ID" value="NZ_VITF01000001.1"/>
</dbReference>
<name>A0A560BNR5_AZOBR</name>
<sequence>MIDLTLRADTEQALADALPWLRAADGWVLTGPPDARHDLDPIGALVRVDAVLDYDGNTVAPADIDTRCHANLLLADNHPDAAAILIAAAPFVVSVPIEKRRRVWA</sequence>
<proteinExistence type="predicted"/>
<evidence type="ECO:0000313" key="2">
    <source>
        <dbReference type="Proteomes" id="UP000316083"/>
    </source>
</evidence>
<evidence type="ECO:0000313" key="1">
    <source>
        <dbReference type="EMBL" id="TWA74169.1"/>
    </source>
</evidence>
<comment type="caution">
    <text evidence="1">The sequence shown here is derived from an EMBL/GenBank/DDBJ whole genome shotgun (WGS) entry which is preliminary data.</text>
</comment>
<reference evidence="1 2" key="1">
    <citation type="submission" date="2019-06" db="EMBL/GenBank/DDBJ databases">
        <title>Genomic Encyclopedia of Type Strains, Phase IV (KMG-V): Genome sequencing to study the core and pangenomes of soil and plant-associated prokaryotes.</title>
        <authorList>
            <person name="Whitman W."/>
        </authorList>
    </citation>
    <scope>NUCLEOTIDE SEQUENCE [LARGE SCALE GENOMIC DNA]</scope>
    <source>
        <strain evidence="1 2">BR 11796</strain>
    </source>
</reference>
<accession>A0A560BNR5</accession>
<protein>
    <submittedName>
        <fullName evidence="1">Uncharacterized protein</fullName>
    </submittedName>
</protein>
<gene>
    <name evidence="1" type="ORF">FBZ82_101184</name>
</gene>
<dbReference type="EMBL" id="VITF01000001">
    <property type="protein sequence ID" value="TWA74169.1"/>
    <property type="molecule type" value="Genomic_DNA"/>
</dbReference>
<dbReference type="Proteomes" id="UP000316083">
    <property type="component" value="Unassembled WGS sequence"/>
</dbReference>